<accession>A0A1X0D4V6</accession>
<dbReference type="SMART" id="SM00822">
    <property type="entry name" value="PKS_KR"/>
    <property type="match status" value="1"/>
</dbReference>
<proteinExistence type="inferred from homology"/>
<dbReference type="PANTHER" id="PTHR48107:SF7">
    <property type="entry name" value="RE15974P"/>
    <property type="match status" value="1"/>
</dbReference>
<comment type="similarity">
    <text evidence="1">Belongs to the short-chain dehydrogenases/reductases (SDR) family.</text>
</comment>
<dbReference type="Proteomes" id="UP000192772">
    <property type="component" value="Unassembled WGS sequence"/>
</dbReference>
<dbReference type="GO" id="GO:0016614">
    <property type="term" value="F:oxidoreductase activity, acting on CH-OH group of donors"/>
    <property type="evidence" value="ECO:0007669"/>
    <property type="project" value="UniProtKB-ARBA"/>
</dbReference>
<gene>
    <name evidence="5" type="ORF">BST23_06310</name>
</gene>
<sequence length="299" mass="31203">MESLVESTPDTRPRTGNREDEPRRLSRRSMLAATATAAVGVGTAGIATAAMGDEPRSNGKSAIVTGSSRGIGAATARRLAHDGYAVTVNCVVNRDLAAQVVRDIEAGGGRAIWVQADVSDPVAVRGLFDEHEKTFSGVDVVVANAGIMHLAPMAQMSDADFDRMFAVNAKGSFNTLREAARRVRDGGRIVTLSSSITQLRTATYGPYAATKMAQDMYAAVLAKELGGRQISVNALAPGVVNTTLFTDGKSAEQIAGFAARTPHQRLAEPTDIADVIAALCGGDGDWVNGQTVFANGGIV</sequence>
<evidence type="ECO:0000256" key="2">
    <source>
        <dbReference type="ARBA" id="ARBA00023002"/>
    </source>
</evidence>
<evidence type="ECO:0000313" key="5">
    <source>
        <dbReference type="EMBL" id="ORA67436.1"/>
    </source>
</evidence>
<dbReference type="PANTHER" id="PTHR48107">
    <property type="entry name" value="NADPH-DEPENDENT ALDEHYDE REDUCTASE-LIKE PROTEIN, CHLOROPLASTIC-RELATED"/>
    <property type="match status" value="1"/>
</dbReference>
<dbReference type="InterPro" id="IPR036291">
    <property type="entry name" value="NAD(P)-bd_dom_sf"/>
</dbReference>
<dbReference type="CDD" id="cd05362">
    <property type="entry name" value="THN_reductase-like_SDR_c"/>
    <property type="match status" value="1"/>
</dbReference>
<dbReference type="Pfam" id="PF13561">
    <property type="entry name" value="adh_short_C2"/>
    <property type="match status" value="1"/>
</dbReference>
<feature type="region of interest" description="Disordered" evidence="3">
    <location>
        <begin position="1"/>
        <end position="25"/>
    </location>
</feature>
<dbReference type="PRINTS" id="PR00080">
    <property type="entry name" value="SDRFAMILY"/>
</dbReference>
<dbReference type="PRINTS" id="PR00081">
    <property type="entry name" value="GDHRDH"/>
</dbReference>
<feature type="domain" description="Ketoreductase" evidence="4">
    <location>
        <begin position="60"/>
        <end position="238"/>
    </location>
</feature>
<dbReference type="SUPFAM" id="SSF51735">
    <property type="entry name" value="NAD(P)-binding Rossmann-fold domains"/>
    <property type="match status" value="1"/>
</dbReference>
<dbReference type="InterPro" id="IPR002347">
    <property type="entry name" value="SDR_fam"/>
</dbReference>
<comment type="caution">
    <text evidence="5">The sequence shown here is derived from an EMBL/GenBank/DDBJ whole genome shotgun (WGS) entry which is preliminary data.</text>
</comment>
<dbReference type="InterPro" id="IPR006311">
    <property type="entry name" value="TAT_signal"/>
</dbReference>
<dbReference type="Gene3D" id="3.40.50.720">
    <property type="entry name" value="NAD(P)-binding Rossmann-like Domain"/>
    <property type="match status" value="1"/>
</dbReference>
<organism evidence="5 6">
    <name type="scientific">Mycolicibacterium elephantis</name>
    <dbReference type="NCBI Taxonomy" id="81858"/>
    <lineage>
        <taxon>Bacteria</taxon>
        <taxon>Bacillati</taxon>
        <taxon>Actinomycetota</taxon>
        <taxon>Actinomycetes</taxon>
        <taxon>Mycobacteriales</taxon>
        <taxon>Mycobacteriaceae</taxon>
        <taxon>Mycolicibacterium</taxon>
    </lineage>
</organism>
<dbReference type="FunFam" id="3.40.50.720:FF:000084">
    <property type="entry name" value="Short-chain dehydrogenase reductase"/>
    <property type="match status" value="1"/>
</dbReference>
<protein>
    <submittedName>
        <fullName evidence="5">3-ketoacyl-ACP reductase</fullName>
    </submittedName>
</protein>
<dbReference type="OrthoDB" id="9803333at2"/>
<feature type="compositionally biased region" description="Basic and acidic residues" evidence="3">
    <location>
        <begin position="9"/>
        <end position="24"/>
    </location>
</feature>
<name>A0A1X0D4V6_9MYCO</name>
<dbReference type="STRING" id="81858.BST23_06310"/>
<dbReference type="InterPro" id="IPR057326">
    <property type="entry name" value="KR_dom"/>
</dbReference>
<evidence type="ECO:0000313" key="6">
    <source>
        <dbReference type="Proteomes" id="UP000192772"/>
    </source>
</evidence>
<keyword evidence="2" id="KW-0560">Oxidoreductase</keyword>
<dbReference type="PROSITE" id="PS51318">
    <property type="entry name" value="TAT"/>
    <property type="match status" value="1"/>
</dbReference>
<dbReference type="EMBL" id="MVHP01000005">
    <property type="protein sequence ID" value="ORA67436.1"/>
    <property type="molecule type" value="Genomic_DNA"/>
</dbReference>
<evidence type="ECO:0000256" key="1">
    <source>
        <dbReference type="ARBA" id="ARBA00006484"/>
    </source>
</evidence>
<evidence type="ECO:0000259" key="4">
    <source>
        <dbReference type="SMART" id="SM00822"/>
    </source>
</evidence>
<reference evidence="5 6" key="1">
    <citation type="submission" date="2017-02" db="EMBL/GenBank/DDBJ databases">
        <title>The new phylogeny of genus Mycobacterium.</title>
        <authorList>
            <person name="Tortoli E."/>
            <person name="Trovato A."/>
            <person name="Cirillo D.M."/>
        </authorList>
    </citation>
    <scope>NUCLEOTIDE SEQUENCE [LARGE SCALE GENOMIC DNA]</scope>
    <source>
        <strain evidence="5 6">FI-09383</strain>
    </source>
</reference>
<evidence type="ECO:0000256" key="3">
    <source>
        <dbReference type="SAM" id="MobiDB-lite"/>
    </source>
</evidence>
<dbReference type="AlphaFoldDB" id="A0A1X0D4V6"/>